<sequence>MRSNFLPKLINDPLGDPGVMVEFLDEKRALQFDLGDLSSTRNSDLLKISHVFVSHTHIDHFIGFDHLLRVIFGRGKTIHLYGPENFITNVAGKLGGFTWNLVDRYSESVTIEVIEVQRGRLVKAKFKAIDQFKKSDVREISFANGILVDENKFSVRTAILEHSVPCLGFSLEEKNHVNICKDQLKKMCYQSGPWLNELKAYACSGKPEEYILDVPLLKKGSKKKSLGQLKEELVLVSTGQKISYIVDTVYNESNKKRIVELVQGSDVLFCESPFLSEE</sequence>
<accession>A0A382DDJ5</accession>
<reference evidence="1" key="1">
    <citation type="submission" date="2018-05" db="EMBL/GenBank/DDBJ databases">
        <authorList>
            <person name="Lanie J.A."/>
            <person name="Ng W.-L."/>
            <person name="Kazmierczak K.M."/>
            <person name="Andrzejewski T.M."/>
            <person name="Davidsen T.M."/>
            <person name="Wayne K.J."/>
            <person name="Tettelin H."/>
            <person name="Glass J.I."/>
            <person name="Rusch D."/>
            <person name="Podicherti R."/>
            <person name="Tsui H.-C.T."/>
            <person name="Winkler M.E."/>
        </authorList>
    </citation>
    <scope>NUCLEOTIDE SEQUENCE</scope>
</reference>
<dbReference type="PANTHER" id="PTHR46018:SF2">
    <property type="entry name" value="ZINC PHOSPHODIESTERASE ELAC PROTEIN 1"/>
    <property type="match status" value="1"/>
</dbReference>
<name>A0A382DDJ5_9ZZZZ</name>
<protein>
    <recommendedName>
        <fullName evidence="2">Metallo-beta-lactamase domain-containing protein</fullName>
    </recommendedName>
</protein>
<evidence type="ECO:0008006" key="2">
    <source>
        <dbReference type="Google" id="ProtNLM"/>
    </source>
</evidence>
<dbReference type="GO" id="GO:0042781">
    <property type="term" value="F:3'-tRNA processing endoribonuclease activity"/>
    <property type="evidence" value="ECO:0007669"/>
    <property type="project" value="TreeGrafter"/>
</dbReference>
<dbReference type="EMBL" id="UINC01038549">
    <property type="protein sequence ID" value="SVB35713.1"/>
    <property type="molecule type" value="Genomic_DNA"/>
</dbReference>
<dbReference type="AlphaFoldDB" id="A0A382DDJ5"/>
<dbReference type="SUPFAM" id="SSF56281">
    <property type="entry name" value="Metallo-hydrolase/oxidoreductase"/>
    <property type="match status" value="1"/>
</dbReference>
<proteinExistence type="predicted"/>
<dbReference type="Gene3D" id="3.60.15.10">
    <property type="entry name" value="Ribonuclease Z/Hydroxyacylglutathione hydrolase-like"/>
    <property type="match status" value="1"/>
</dbReference>
<organism evidence="1">
    <name type="scientific">marine metagenome</name>
    <dbReference type="NCBI Taxonomy" id="408172"/>
    <lineage>
        <taxon>unclassified sequences</taxon>
        <taxon>metagenomes</taxon>
        <taxon>ecological metagenomes</taxon>
    </lineage>
</organism>
<evidence type="ECO:0000313" key="1">
    <source>
        <dbReference type="EMBL" id="SVB35713.1"/>
    </source>
</evidence>
<feature type="non-terminal residue" evidence="1">
    <location>
        <position position="278"/>
    </location>
</feature>
<dbReference type="PANTHER" id="PTHR46018">
    <property type="entry name" value="ZINC PHOSPHODIESTERASE ELAC PROTEIN 1"/>
    <property type="match status" value="1"/>
</dbReference>
<dbReference type="InterPro" id="IPR036866">
    <property type="entry name" value="RibonucZ/Hydroxyglut_hydro"/>
</dbReference>
<gene>
    <name evidence="1" type="ORF">METZ01_LOCUS188567</name>
</gene>
<dbReference type="NCBIfam" id="NF002558">
    <property type="entry name" value="PRK02126.1"/>
    <property type="match status" value="1"/>
</dbReference>